<evidence type="ECO:0000313" key="2">
    <source>
        <dbReference type="Proteomes" id="UP000190648"/>
    </source>
</evidence>
<comment type="caution">
    <text evidence="1">The sequence shown here is derived from an EMBL/GenBank/DDBJ whole genome shotgun (WGS) entry which is preliminary data.</text>
</comment>
<accession>A0A1V4KP45</accession>
<dbReference type="Proteomes" id="UP000190648">
    <property type="component" value="Unassembled WGS sequence"/>
</dbReference>
<evidence type="ECO:0000313" key="1">
    <source>
        <dbReference type="EMBL" id="OPJ86183.1"/>
    </source>
</evidence>
<gene>
    <name evidence="1" type="ORF">AV530_011346</name>
</gene>
<reference evidence="1 2" key="1">
    <citation type="submission" date="2016-02" db="EMBL/GenBank/DDBJ databases">
        <title>Band-tailed pigeon sequencing and assembly.</title>
        <authorList>
            <person name="Soares A.E."/>
            <person name="Novak B.J."/>
            <person name="Rice E.S."/>
            <person name="O'Connell B."/>
            <person name="Chang D."/>
            <person name="Weber S."/>
            <person name="Shapiro B."/>
        </authorList>
    </citation>
    <scope>NUCLEOTIDE SEQUENCE [LARGE SCALE GENOMIC DNA]</scope>
    <source>
        <strain evidence="1">BTP2013</strain>
        <tissue evidence="1">Blood</tissue>
    </source>
</reference>
<protein>
    <submittedName>
        <fullName evidence="1">Orofacial cleft 1 candidate 1 protein-like protein</fullName>
    </submittedName>
</protein>
<sequence>MGDHDLPNCCHQIQRHFGNLVSVFGAVPLRQAAHHHVGIANGFHLMGRGFGTVTHLRLRDHPSPSSFSKSRALLSARVLAQLFPKPIMNIWISIHTELWAQNQVLQNGGKPTVTVQRSSPGHWHTHLPGPARTRAAFPLGIAPLAPQHRESYLLDPAIESRDPSEDRRLAVIVAAKTRAKADDTVHFPLAISILAAQWATRVPLGGRGNTVNASHSLEVIGERSVCWEGRETEESWYQLALKKEQNCVVKFLPGSGYYPSRSNLNRLTYLSGTQWASHCWQFCK</sequence>
<name>A0A1V4KP45_PATFA</name>
<keyword evidence="2" id="KW-1185">Reference proteome</keyword>
<proteinExistence type="predicted"/>
<dbReference type="EMBL" id="LSYS01002427">
    <property type="protein sequence ID" value="OPJ86183.1"/>
    <property type="molecule type" value="Genomic_DNA"/>
</dbReference>
<dbReference type="AlphaFoldDB" id="A0A1V4KP45"/>
<organism evidence="1 2">
    <name type="scientific">Patagioenas fasciata monilis</name>
    <dbReference type="NCBI Taxonomy" id="372326"/>
    <lineage>
        <taxon>Eukaryota</taxon>
        <taxon>Metazoa</taxon>
        <taxon>Chordata</taxon>
        <taxon>Craniata</taxon>
        <taxon>Vertebrata</taxon>
        <taxon>Euteleostomi</taxon>
        <taxon>Archelosauria</taxon>
        <taxon>Archosauria</taxon>
        <taxon>Dinosauria</taxon>
        <taxon>Saurischia</taxon>
        <taxon>Theropoda</taxon>
        <taxon>Coelurosauria</taxon>
        <taxon>Aves</taxon>
        <taxon>Neognathae</taxon>
        <taxon>Neoaves</taxon>
        <taxon>Columbimorphae</taxon>
        <taxon>Columbiformes</taxon>
        <taxon>Columbidae</taxon>
        <taxon>Patagioenas</taxon>
    </lineage>
</organism>